<dbReference type="RefSeq" id="WP_250487478.1">
    <property type="nucleotide sequence ID" value="NZ_JAQQDB010000071.1"/>
</dbReference>
<protein>
    <submittedName>
        <fullName evidence="1">Uncharacterized protein</fullName>
    </submittedName>
</protein>
<dbReference type="EMBL" id="JAQQDB010000071">
    <property type="protein sequence ID" value="MFM0523104.1"/>
    <property type="molecule type" value="Genomic_DNA"/>
</dbReference>
<gene>
    <name evidence="1" type="ORF">PQR08_37400</name>
</gene>
<accession>A0ABW9CZ35</accession>
<reference evidence="1 2" key="1">
    <citation type="journal article" date="2024" name="Chem. Sci.">
        <title>Discovery of megapolipeptins by genome mining of a Burkholderiales bacteria collection.</title>
        <authorList>
            <person name="Paulo B.S."/>
            <person name="Recchia M.J.J."/>
            <person name="Lee S."/>
            <person name="Fergusson C.H."/>
            <person name="Romanowski S.B."/>
            <person name="Hernandez A."/>
            <person name="Krull N."/>
            <person name="Liu D.Y."/>
            <person name="Cavanagh H."/>
            <person name="Bos A."/>
            <person name="Gray C.A."/>
            <person name="Murphy B.T."/>
            <person name="Linington R.G."/>
            <person name="Eustaquio A.S."/>
        </authorList>
    </citation>
    <scope>NUCLEOTIDE SEQUENCE [LARGE SCALE GENOMIC DNA]</scope>
    <source>
        <strain evidence="1 2">RL17-374-BIF-D</strain>
    </source>
</reference>
<keyword evidence="2" id="KW-1185">Reference proteome</keyword>
<evidence type="ECO:0000313" key="2">
    <source>
        <dbReference type="Proteomes" id="UP001629462"/>
    </source>
</evidence>
<evidence type="ECO:0000313" key="1">
    <source>
        <dbReference type="EMBL" id="MFM0523104.1"/>
    </source>
</evidence>
<sequence length="94" mass="10396">MTAALPQHFWKMYLQGRNNGVISFQTYWVELASGDLIQSGQTPPSASYELPPTQCVLEKIDRDGTAKCAQNGRQGGHCAIAHLEKHHGKESTTR</sequence>
<proteinExistence type="predicted"/>
<name>A0ABW9CZ35_9BURK</name>
<dbReference type="Proteomes" id="UP001629462">
    <property type="component" value="Unassembled WGS sequence"/>
</dbReference>
<comment type="caution">
    <text evidence="1">The sequence shown here is derived from an EMBL/GenBank/DDBJ whole genome shotgun (WGS) entry which is preliminary data.</text>
</comment>
<organism evidence="1 2">
    <name type="scientific">Caballeronia jiangsuensis</name>
    <dbReference type="NCBI Taxonomy" id="1458357"/>
    <lineage>
        <taxon>Bacteria</taxon>
        <taxon>Pseudomonadati</taxon>
        <taxon>Pseudomonadota</taxon>
        <taxon>Betaproteobacteria</taxon>
        <taxon>Burkholderiales</taxon>
        <taxon>Burkholderiaceae</taxon>
        <taxon>Caballeronia</taxon>
    </lineage>
</organism>